<protein>
    <submittedName>
        <fullName evidence="1">Uncharacterized protein</fullName>
    </submittedName>
</protein>
<dbReference type="EMBL" id="MK552327">
    <property type="protein sequence ID" value="QBJ02653.1"/>
    <property type="molecule type" value="Genomic_DNA"/>
</dbReference>
<dbReference type="Proteomes" id="UP000294134">
    <property type="component" value="Segment"/>
</dbReference>
<reference evidence="1 2" key="1">
    <citation type="submission" date="2019-02" db="EMBL/GenBank/DDBJ databases">
        <authorList>
            <person name="Frampton R.A."/>
            <person name="Wojtus J.K."/>
            <person name="Fineran P.C."/>
            <person name="Hendrickson H.L."/>
        </authorList>
    </citation>
    <scope>NUCLEOTIDE SEQUENCE [LARGE SCALE GENOMIC DNA]</scope>
</reference>
<evidence type="ECO:0000313" key="2">
    <source>
        <dbReference type="Proteomes" id="UP000294134"/>
    </source>
</evidence>
<evidence type="ECO:0000313" key="1">
    <source>
        <dbReference type="EMBL" id="QBJ02653.1"/>
    </source>
</evidence>
<name>A0A481W5J7_9CAUD</name>
<organism evidence="1 2">
    <name type="scientific">Pseudomonas phage Psa21</name>
    <dbReference type="NCBI Taxonomy" id="2530023"/>
    <lineage>
        <taxon>Viruses</taxon>
        <taxon>Duplodnaviria</taxon>
        <taxon>Heunggongvirae</taxon>
        <taxon>Uroviricota</taxon>
        <taxon>Caudoviricetes</taxon>
        <taxon>Chimalliviridae</taxon>
        <taxon>Tepukevirus</taxon>
        <taxon>Tepukevirus Psa21</taxon>
    </lineage>
</organism>
<gene>
    <name evidence="1" type="ORF">PSA21_125</name>
</gene>
<keyword evidence="2" id="KW-1185">Reference proteome</keyword>
<sequence length="91" mass="10947">MRTFLLVTAGLVVSAVATSWNQSRLNRNDYMRDIPKEIESEMQNYTFKPSFEELKEDLSHFEHWARLCIMHDSHREEFIEELNKQIRMATR</sequence>
<proteinExistence type="predicted"/>
<accession>A0A481W5J7</accession>